<dbReference type="Pfam" id="PF11167">
    <property type="entry name" value="DUF2953"/>
    <property type="match status" value="1"/>
</dbReference>
<gene>
    <name evidence="1" type="ORF">DWY99_00850</name>
</gene>
<protein>
    <submittedName>
        <fullName evidence="1">DUF2953 domain-containing protein</fullName>
    </submittedName>
</protein>
<dbReference type="InterPro" id="IPR021338">
    <property type="entry name" value="DUF2953"/>
</dbReference>
<evidence type="ECO:0000313" key="2">
    <source>
        <dbReference type="Proteomes" id="UP000284751"/>
    </source>
</evidence>
<dbReference type="AlphaFoldDB" id="A0A412B1F5"/>
<name>A0A412B1F5_9FIRM</name>
<evidence type="ECO:0000313" key="1">
    <source>
        <dbReference type="EMBL" id="RGQ44859.1"/>
    </source>
</evidence>
<accession>A0A412B1F5</accession>
<dbReference type="EMBL" id="QRTC01000001">
    <property type="protein sequence ID" value="RGQ44859.1"/>
    <property type="molecule type" value="Genomic_DNA"/>
</dbReference>
<reference evidence="1 2" key="1">
    <citation type="submission" date="2018-08" db="EMBL/GenBank/DDBJ databases">
        <title>A genome reference for cultivated species of the human gut microbiota.</title>
        <authorList>
            <person name="Zou Y."/>
            <person name="Xue W."/>
            <person name="Luo G."/>
        </authorList>
    </citation>
    <scope>NUCLEOTIDE SEQUENCE [LARGE SCALE GENOMIC DNA]</scope>
    <source>
        <strain evidence="1 2">AF28-26</strain>
    </source>
</reference>
<comment type="caution">
    <text evidence="1">The sequence shown here is derived from an EMBL/GenBank/DDBJ whole genome shotgun (WGS) entry which is preliminary data.</text>
</comment>
<sequence>MTALWIILGIFAFLFLLLLCPITLTASYETQLKAKLRFLFFSYRLAPKKEKKPKKKRKAKKQEEGSPAVQESKLKQLIKERGFAGFLRLMKELAQLLTEAVKDFLRHTNVKELDLRVTAAGEDAADTAVKYGYACSVVYPVASMITALSGCKNYKVSVIPGFREKESSVFCYIKIRFDPIFLVASGFKALYKYFKLALNQKKVETLKMEQTIAD</sequence>
<proteinExistence type="predicted"/>
<organism evidence="1 2">
    <name type="scientific">[Clostridium] leptum</name>
    <dbReference type="NCBI Taxonomy" id="1535"/>
    <lineage>
        <taxon>Bacteria</taxon>
        <taxon>Bacillati</taxon>
        <taxon>Bacillota</taxon>
        <taxon>Clostridia</taxon>
        <taxon>Eubacteriales</taxon>
        <taxon>Oscillospiraceae</taxon>
        <taxon>Oscillospiraceae incertae sedis</taxon>
    </lineage>
</organism>
<dbReference type="Proteomes" id="UP000284751">
    <property type="component" value="Unassembled WGS sequence"/>
</dbReference>